<feature type="signal peptide" evidence="1">
    <location>
        <begin position="1"/>
        <end position="22"/>
    </location>
</feature>
<keyword evidence="1" id="KW-0732">Signal</keyword>
<evidence type="ECO:0000313" key="2">
    <source>
        <dbReference type="EMBL" id="CAB4268790.1"/>
    </source>
</evidence>
<dbReference type="AlphaFoldDB" id="A0A6J5TXF4"/>
<dbReference type="Proteomes" id="UP000507222">
    <property type="component" value="Unassembled WGS sequence"/>
</dbReference>
<name>A0A6J5TXF4_PRUAR</name>
<evidence type="ECO:0000313" key="3">
    <source>
        <dbReference type="EMBL" id="CAB4299258.1"/>
    </source>
</evidence>
<evidence type="ECO:0008006" key="6">
    <source>
        <dbReference type="Google" id="ProtNLM"/>
    </source>
</evidence>
<dbReference type="EMBL" id="CAEKKB010000002">
    <property type="protein sequence ID" value="CAB4299258.1"/>
    <property type="molecule type" value="Genomic_DNA"/>
</dbReference>
<keyword evidence="5" id="KW-1185">Reference proteome</keyword>
<reference evidence="5" key="1">
    <citation type="journal article" date="2020" name="Genome Biol.">
        <title>Gamete binning: chromosome-level and haplotype-resolved genome assembly enabled by high-throughput single-cell sequencing of gamete genomes.</title>
        <authorList>
            <person name="Campoy J.A."/>
            <person name="Sun H."/>
            <person name="Goel M."/>
            <person name="Jiao W.-B."/>
            <person name="Folz-Donahue K."/>
            <person name="Wang N."/>
            <person name="Rubio M."/>
            <person name="Liu C."/>
            <person name="Kukat C."/>
            <person name="Ruiz D."/>
            <person name="Huettel B."/>
            <person name="Schneeberger K."/>
        </authorList>
    </citation>
    <scope>NUCLEOTIDE SEQUENCE [LARGE SCALE GENOMIC DNA]</scope>
    <source>
        <strain evidence="5">cv. Rojo Pasion</strain>
    </source>
</reference>
<feature type="chain" id="PRO_5036181738" description="Secreted protein" evidence="1">
    <location>
        <begin position="23"/>
        <end position="80"/>
    </location>
</feature>
<reference evidence="2 4" key="2">
    <citation type="submission" date="2020-05" db="EMBL/GenBank/DDBJ databases">
        <authorList>
            <person name="Campoy J."/>
            <person name="Schneeberger K."/>
            <person name="Spophaly S."/>
        </authorList>
    </citation>
    <scope>NUCLEOTIDE SEQUENCE [LARGE SCALE GENOMIC DNA]</scope>
    <source>
        <strain evidence="2">PruArmRojPasFocal</strain>
    </source>
</reference>
<dbReference type="Proteomes" id="UP000507245">
    <property type="component" value="Unassembled WGS sequence"/>
</dbReference>
<proteinExistence type="predicted"/>
<organism evidence="2 4">
    <name type="scientific">Prunus armeniaca</name>
    <name type="common">Apricot</name>
    <name type="synonym">Armeniaca vulgaris</name>
    <dbReference type="NCBI Taxonomy" id="36596"/>
    <lineage>
        <taxon>Eukaryota</taxon>
        <taxon>Viridiplantae</taxon>
        <taxon>Streptophyta</taxon>
        <taxon>Embryophyta</taxon>
        <taxon>Tracheophyta</taxon>
        <taxon>Spermatophyta</taxon>
        <taxon>Magnoliopsida</taxon>
        <taxon>eudicotyledons</taxon>
        <taxon>Gunneridae</taxon>
        <taxon>Pentapetalae</taxon>
        <taxon>rosids</taxon>
        <taxon>fabids</taxon>
        <taxon>Rosales</taxon>
        <taxon>Rosaceae</taxon>
        <taxon>Amygdaloideae</taxon>
        <taxon>Amygdaleae</taxon>
        <taxon>Prunus</taxon>
    </lineage>
</organism>
<protein>
    <recommendedName>
        <fullName evidence="6">Secreted protein</fullName>
    </recommendedName>
</protein>
<evidence type="ECO:0000313" key="5">
    <source>
        <dbReference type="Proteomes" id="UP000507245"/>
    </source>
</evidence>
<gene>
    <name evidence="2" type="ORF">CURHAP_LOCUS13162</name>
    <name evidence="3" type="ORF">ORAREDHAP_LOCUS13094</name>
</gene>
<evidence type="ECO:0000256" key="1">
    <source>
        <dbReference type="SAM" id="SignalP"/>
    </source>
</evidence>
<evidence type="ECO:0000313" key="4">
    <source>
        <dbReference type="Proteomes" id="UP000507222"/>
    </source>
</evidence>
<dbReference type="EMBL" id="CAEKDK010000002">
    <property type="protein sequence ID" value="CAB4268790.1"/>
    <property type="molecule type" value="Genomic_DNA"/>
</dbReference>
<accession>A0A6J5TXF4</accession>
<sequence length="80" mass="9004">MPFISLFFFPVVLFAYKPSAKSPNLTILSTCPPVQAAKRIRGTPMAHGNMPPIIQGPHHHRYLFQPPPQARGTLMIPLWK</sequence>